<keyword evidence="3" id="KW-1185">Reference proteome</keyword>
<name>A0A5M3XMY7_9ACTN</name>
<feature type="transmembrane region" description="Helical" evidence="1">
    <location>
        <begin position="136"/>
        <end position="159"/>
    </location>
</feature>
<gene>
    <name evidence="2" type="ORF">Aple_043850</name>
</gene>
<sequence>MGLVVESVLVLVRGIDPVAVAAWVVELVVVVLLVVMRRAEPEPVSAIRWGSLVTLVGGAGALAIGGNFTLFLVMQALPVVVLCAAVLRPLARRTDWVWSSQVRVRLTWTVAGTYAGLIAFSLMQDLRELPLIHPDVASLVTLGTMFETAVTVAIAVMWLGRREPRQNPAATTR</sequence>
<evidence type="ECO:0000313" key="3">
    <source>
        <dbReference type="Proteomes" id="UP000377595"/>
    </source>
</evidence>
<feature type="transmembrane region" description="Helical" evidence="1">
    <location>
        <begin position="20"/>
        <end position="39"/>
    </location>
</feature>
<accession>A0A5M3XMY7</accession>
<dbReference type="AlphaFoldDB" id="A0A5M3XMY7"/>
<dbReference type="Proteomes" id="UP000377595">
    <property type="component" value="Unassembled WGS sequence"/>
</dbReference>
<feature type="transmembrane region" description="Helical" evidence="1">
    <location>
        <begin position="102"/>
        <end position="124"/>
    </location>
</feature>
<evidence type="ECO:0000313" key="2">
    <source>
        <dbReference type="EMBL" id="GES21489.1"/>
    </source>
</evidence>
<protein>
    <submittedName>
        <fullName evidence="2">Uncharacterized protein</fullName>
    </submittedName>
</protein>
<reference evidence="2 3" key="1">
    <citation type="submission" date="2019-10" db="EMBL/GenBank/DDBJ databases">
        <title>Whole genome shotgun sequence of Acrocarpospora pleiomorpha NBRC 16267.</title>
        <authorList>
            <person name="Ichikawa N."/>
            <person name="Kimura A."/>
            <person name="Kitahashi Y."/>
            <person name="Komaki H."/>
            <person name="Oguchi A."/>
        </authorList>
    </citation>
    <scope>NUCLEOTIDE SEQUENCE [LARGE SCALE GENOMIC DNA]</scope>
    <source>
        <strain evidence="2 3">NBRC 16267</strain>
    </source>
</reference>
<proteinExistence type="predicted"/>
<keyword evidence="1" id="KW-0472">Membrane</keyword>
<organism evidence="2 3">
    <name type="scientific">Acrocarpospora pleiomorpha</name>
    <dbReference type="NCBI Taxonomy" id="90975"/>
    <lineage>
        <taxon>Bacteria</taxon>
        <taxon>Bacillati</taxon>
        <taxon>Actinomycetota</taxon>
        <taxon>Actinomycetes</taxon>
        <taxon>Streptosporangiales</taxon>
        <taxon>Streptosporangiaceae</taxon>
        <taxon>Acrocarpospora</taxon>
    </lineage>
</organism>
<keyword evidence="1" id="KW-0812">Transmembrane</keyword>
<evidence type="ECO:0000256" key="1">
    <source>
        <dbReference type="SAM" id="Phobius"/>
    </source>
</evidence>
<feature type="transmembrane region" description="Helical" evidence="1">
    <location>
        <begin position="70"/>
        <end position="90"/>
    </location>
</feature>
<comment type="caution">
    <text evidence="2">The sequence shown here is derived from an EMBL/GenBank/DDBJ whole genome shotgun (WGS) entry which is preliminary data.</text>
</comment>
<feature type="transmembrane region" description="Helical" evidence="1">
    <location>
        <begin position="46"/>
        <end position="64"/>
    </location>
</feature>
<dbReference type="EMBL" id="BLAF01000024">
    <property type="protein sequence ID" value="GES21489.1"/>
    <property type="molecule type" value="Genomic_DNA"/>
</dbReference>
<keyword evidence="1" id="KW-1133">Transmembrane helix</keyword>